<name>A0A0C3CSG0_OIDMZ</name>
<dbReference type="InParanoid" id="A0A0C3CSG0"/>
<proteinExistence type="predicted"/>
<evidence type="ECO:0000313" key="2">
    <source>
        <dbReference type="EMBL" id="KIM92587.1"/>
    </source>
</evidence>
<accession>A0A0C3CSG0</accession>
<evidence type="ECO:0000313" key="3">
    <source>
        <dbReference type="Proteomes" id="UP000054321"/>
    </source>
</evidence>
<dbReference type="AlphaFoldDB" id="A0A0C3CSG0"/>
<dbReference type="EMBL" id="KN832916">
    <property type="protein sequence ID" value="KIM92587.1"/>
    <property type="molecule type" value="Genomic_DNA"/>
</dbReference>
<organism evidence="2 3">
    <name type="scientific">Oidiodendron maius (strain Zn)</name>
    <dbReference type="NCBI Taxonomy" id="913774"/>
    <lineage>
        <taxon>Eukaryota</taxon>
        <taxon>Fungi</taxon>
        <taxon>Dikarya</taxon>
        <taxon>Ascomycota</taxon>
        <taxon>Pezizomycotina</taxon>
        <taxon>Leotiomycetes</taxon>
        <taxon>Leotiomycetes incertae sedis</taxon>
        <taxon>Myxotrichaceae</taxon>
        <taxon>Oidiodendron</taxon>
    </lineage>
</organism>
<reference evidence="3" key="2">
    <citation type="submission" date="2015-01" db="EMBL/GenBank/DDBJ databases">
        <title>Evolutionary Origins and Diversification of the Mycorrhizal Mutualists.</title>
        <authorList>
            <consortium name="DOE Joint Genome Institute"/>
            <consortium name="Mycorrhizal Genomics Consortium"/>
            <person name="Kohler A."/>
            <person name="Kuo A."/>
            <person name="Nagy L.G."/>
            <person name="Floudas D."/>
            <person name="Copeland A."/>
            <person name="Barry K.W."/>
            <person name="Cichocki N."/>
            <person name="Veneault-Fourrey C."/>
            <person name="LaButti K."/>
            <person name="Lindquist E.A."/>
            <person name="Lipzen A."/>
            <person name="Lundell T."/>
            <person name="Morin E."/>
            <person name="Murat C."/>
            <person name="Riley R."/>
            <person name="Ohm R."/>
            <person name="Sun H."/>
            <person name="Tunlid A."/>
            <person name="Henrissat B."/>
            <person name="Grigoriev I.V."/>
            <person name="Hibbett D.S."/>
            <person name="Martin F."/>
        </authorList>
    </citation>
    <scope>NUCLEOTIDE SEQUENCE [LARGE SCALE GENOMIC DNA]</scope>
    <source>
        <strain evidence="3">Zn</strain>
    </source>
</reference>
<gene>
    <name evidence="2" type="ORF">OIDMADRAFT_21691</name>
</gene>
<reference evidence="2 3" key="1">
    <citation type="submission" date="2014-04" db="EMBL/GenBank/DDBJ databases">
        <authorList>
            <consortium name="DOE Joint Genome Institute"/>
            <person name="Kuo A."/>
            <person name="Martino E."/>
            <person name="Perotto S."/>
            <person name="Kohler A."/>
            <person name="Nagy L.G."/>
            <person name="Floudas D."/>
            <person name="Copeland A."/>
            <person name="Barry K.W."/>
            <person name="Cichocki N."/>
            <person name="Veneault-Fourrey C."/>
            <person name="LaButti K."/>
            <person name="Lindquist E.A."/>
            <person name="Lipzen A."/>
            <person name="Lundell T."/>
            <person name="Morin E."/>
            <person name="Murat C."/>
            <person name="Sun H."/>
            <person name="Tunlid A."/>
            <person name="Henrissat B."/>
            <person name="Grigoriev I.V."/>
            <person name="Hibbett D.S."/>
            <person name="Martin F."/>
            <person name="Nordberg H.P."/>
            <person name="Cantor M.N."/>
            <person name="Hua S.X."/>
        </authorList>
    </citation>
    <scope>NUCLEOTIDE SEQUENCE [LARGE SCALE GENOMIC DNA]</scope>
    <source>
        <strain evidence="2 3">Zn</strain>
    </source>
</reference>
<feature type="region of interest" description="Disordered" evidence="1">
    <location>
        <begin position="35"/>
        <end position="77"/>
    </location>
</feature>
<sequence>MGEVIAKASKVPLVEGRVWQAENLNVSNGETDVKIESRYGSMRRKRTDKDGGKTNKKQQQRVPDTFGSRTSEKHCKD</sequence>
<dbReference type="HOGENOM" id="CLU_2638691_0_0_1"/>
<keyword evidence="3" id="KW-1185">Reference proteome</keyword>
<evidence type="ECO:0000256" key="1">
    <source>
        <dbReference type="SAM" id="MobiDB-lite"/>
    </source>
</evidence>
<dbReference type="Proteomes" id="UP000054321">
    <property type="component" value="Unassembled WGS sequence"/>
</dbReference>
<protein>
    <submittedName>
        <fullName evidence="2">Uncharacterized protein</fullName>
    </submittedName>
</protein>